<dbReference type="GO" id="GO:0003677">
    <property type="term" value="F:DNA binding"/>
    <property type="evidence" value="ECO:0007669"/>
    <property type="project" value="InterPro"/>
</dbReference>
<sequence length="163" mass="17244">MNIKALLQTAVGKYQSTKPNGSNGALGLAKEVLHISNGSLSRKVNPNDDGSHCSPEEVITICRESGDHAPLQAMAIELGYVLMPLQVGAVSEMAPSLAGNFKELGEWLQAASAAASSPNGALTDNVINNLQRELFEGIFTSMQTFNEIRAKHEASKPGLRAVA</sequence>
<protein>
    <submittedName>
        <fullName evidence="1">Uncharacterized protein</fullName>
    </submittedName>
</protein>
<reference evidence="1" key="1">
    <citation type="submission" date="2019-12" db="EMBL/GenBank/DDBJ databases">
        <authorList>
            <person name="Cremers G."/>
        </authorList>
    </citation>
    <scope>NUCLEOTIDE SEQUENCE</scope>
    <source>
        <strain evidence="1">Vvax</strain>
    </source>
</reference>
<dbReference type="RefSeq" id="WP_339091903.1">
    <property type="nucleotide sequence ID" value="NZ_LR743507.1"/>
</dbReference>
<name>A0A679JND4_VARPD</name>
<evidence type="ECO:0000313" key="1">
    <source>
        <dbReference type="EMBL" id="CAA2107692.1"/>
    </source>
</evidence>
<dbReference type="InterPro" id="IPR009679">
    <property type="entry name" value="Phage_186_CII-like"/>
</dbReference>
<dbReference type="Pfam" id="PF06892">
    <property type="entry name" value="Phage_CP76"/>
    <property type="match status" value="1"/>
</dbReference>
<gene>
    <name evidence="1" type="ORF">VVAX_04362</name>
</gene>
<accession>A0A679JND4</accession>
<proteinExistence type="predicted"/>
<dbReference type="AlphaFoldDB" id="A0A679JND4"/>
<dbReference type="EMBL" id="LR743507">
    <property type="protein sequence ID" value="CAA2107692.1"/>
    <property type="molecule type" value="Genomic_DNA"/>
</dbReference>
<organism evidence="1">
    <name type="scientific">Variovorax paradoxus</name>
    <dbReference type="NCBI Taxonomy" id="34073"/>
    <lineage>
        <taxon>Bacteria</taxon>
        <taxon>Pseudomonadati</taxon>
        <taxon>Pseudomonadota</taxon>
        <taxon>Betaproteobacteria</taxon>
        <taxon>Burkholderiales</taxon>
        <taxon>Comamonadaceae</taxon>
        <taxon>Variovorax</taxon>
    </lineage>
</organism>